<accession>A0A6G8FI35</accession>
<sequence length="125" mass="13532">MVKRWSAAFQHRALIPAIWYSEGKKQWALPGGELFTIAAITAPRVEDDGTESTSYSMVTRHGVGEASTVVSSRGESRMPLLIPADLRTEWPNPDQAGDLDLVTRAQHASKEESLAMAATRAAGPV</sequence>
<dbReference type="EMBL" id="CP049934">
    <property type="protein sequence ID" value="QIM16027.1"/>
    <property type="molecule type" value="Genomic_DNA"/>
</dbReference>
<evidence type="ECO:0000313" key="1">
    <source>
        <dbReference type="EMBL" id="QIM16027.1"/>
    </source>
</evidence>
<dbReference type="Proteomes" id="UP000501387">
    <property type="component" value="Chromosome"/>
</dbReference>
<reference evidence="1 2" key="1">
    <citation type="submission" date="2020-03" db="EMBL/GenBank/DDBJ databases">
        <title>Leucobacter sp. nov., isolated from beetles.</title>
        <authorList>
            <person name="Hyun D.-W."/>
            <person name="Bae J.-W."/>
        </authorList>
    </citation>
    <scope>NUCLEOTIDE SEQUENCE [LARGE SCALE GENOMIC DNA]</scope>
    <source>
        <strain evidence="1 2">HDW9B</strain>
    </source>
</reference>
<dbReference type="RefSeq" id="WP_166322642.1">
    <property type="nucleotide sequence ID" value="NZ_CP049934.1"/>
</dbReference>
<dbReference type="Gene3D" id="3.90.1680.10">
    <property type="entry name" value="SOS response associated peptidase-like"/>
    <property type="match status" value="1"/>
</dbReference>
<dbReference type="SUPFAM" id="SSF143081">
    <property type="entry name" value="BB1717-like"/>
    <property type="match status" value="1"/>
</dbReference>
<dbReference type="InterPro" id="IPR036590">
    <property type="entry name" value="SRAP-like"/>
</dbReference>
<evidence type="ECO:0000313" key="2">
    <source>
        <dbReference type="Proteomes" id="UP000501387"/>
    </source>
</evidence>
<protein>
    <submittedName>
        <fullName evidence="1">SOS response-associated peptidase</fullName>
    </submittedName>
</protein>
<dbReference type="AlphaFoldDB" id="A0A6G8FI35"/>
<keyword evidence="2" id="KW-1185">Reference proteome</keyword>
<organism evidence="1 2">
    <name type="scientific">Leucobacter insecticola</name>
    <dbReference type="NCBI Taxonomy" id="2714934"/>
    <lineage>
        <taxon>Bacteria</taxon>
        <taxon>Bacillati</taxon>
        <taxon>Actinomycetota</taxon>
        <taxon>Actinomycetes</taxon>
        <taxon>Micrococcales</taxon>
        <taxon>Microbacteriaceae</taxon>
        <taxon>Leucobacter</taxon>
    </lineage>
</organism>
<name>A0A6G8FI35_9MICO</name>
<gene>
    <name evidence="1" type="ORF">G7067_05720</name>
</gene>
<dbReference type="KEGG" id="lins:G7067_05720"/>
<proteinExistence type="predicted"/>